<protein>
    <recommendedName>
        <fullName evidence="5">LTD domain-containing protein</fullName>
    </recommendedName>
</protein>
<evidence type="ECO:0000313" key="3">
    <source>
        <dbReference type="EMBL" id="KAG5262437.1"/>
    </source>
</evidence>
<organism evidence="3 4">
    <name type="scientific">Alosa alosa</name>
    <name type="common">allis shad</name>
    <dbReference type="NCBI Taxonomy" id="278164"/>
    <lineage>
        <taxon>Eukaryota</taxon>
        <taxon>Metazoa</taxon>
        <taxon>Chordata</taxon>
        <taxon>Craniata</taxon>
        <taxon>Vertebrata</taxon>
        <taxon>Euteleostomi</taxon>
        <taxon>Actinopterygii</taxon>
        <taxon>Neopterygii</taxon>
        <taxon>Teleostei</taxon>
        <taxon>Clupei</taxon>
        <taxon>Clupeiformes</taxon>
        <taxon>Clupeoidei</taxon>
        <taxon>Clupeidae</taxon>
        <taxon>Alosa</taxon>
    </lineage>
</organism>
<evidence type="ECO:0000256" key="1">
    <source>
        <dbReference type="SAM" id="Phobius"/>
    </source>
</evidence>
<keyword evidence="2" id="KW-0732">Signal</keyword>
<evidence type="ECO:0000313" key="4">
    <source>
        <dbReference type="Proteomes" id="UP000823561"/>
    </source>
</evidence>
<keyword evidence="4" id="KW-1185">Reference proteome</keyword>
<gene>
    <name evidence="3" type="ORF">AALO_G00275130</name>
</gene>
<dbReference type="PANTHER" id="PTHR37397:SF1">
    <property type="entry name" value="LTD DOMAIN-CONTAINING PROTEIN"/>
    <property type="match status" value="1"/>
</dbReference>
<sequence>MGWLLCGMTRVCALCVCVCLASICAEGCLMISEVNSDNPKFDTHEFVELFHSSGTRTPLNGYTLVLYNGNGNLAYRVVDLTGHSTDERGFFLIGSRELSPQPAVALPPNSIQNGPDAVALYGPGTSVFEEGDFVRTKGLVDALVYATRRGGDVEGLAGHLTPGSPPFLEDPSLFDEDESIQRCLETEHHWAFRVAPPTPGRANNCTLPAPALARIEELRLGGLVTSRHVELSVATEMGAMALVVFDGQTGAVRKTMDIAGSGQSSLRLLSVSIDTSGTGSTSGAVVLYEGKVADVLSQSLVEPVDAFVFSADPQSLNATLLETLTPGRQPYTLTHGWEDGLSLSRCGVADWSRDSGTFMEAVSTPSLRNHCPWPKICPHDIVIPDGTPPPTLTPWLGTDFLLNEVNSDSPGVAENTEFIEIWHPSGTRTSLEGVWLLLINGQTGRPYKEISLSGFFTDANGYFLIGSNGLEPKPSIPLPPNTVQNGPDAVALYRSQEPPSQQTGTPRLGLLDAVVYRVRGSDKDGWMLTEALTPYQLPLLEDPQALPGDESISRCQGRPNTLSAFRVGPPTPMAKNVCPHPPSPEGLAINEVGGALGPNHTQESMFVELIGPPRTSLDGLVLMVFEGGTREAIPLQGHIGADGLYLLNHTSGTDAVVLCYGVGVCDADSEILDSVIFTDVPLHLKNLPASTGHINPAIRAVADGHISLSRCSCCQHNSPSSWITSSPTPGLPNHCPSPTYSSTIHLCLEPQPLDGQDQAGSNHTNENLEPVSTDCSGEVAVYLEQQCNCGITTLYLQGVNVSCVSGLMYLQGSIPALSEHQRELITHTTSSTHSCMRTGSLALPVGIVLGVLFLLLMGVALFIFLYRRKRPLDYSSMELSEHVEL</sequence>
<reference evidence="3" key="1">
    <citation type="submission" date="2020-10" db="EMBL/GenBank/DDBJ databases">
        <title>Chromosome-scale genome assembly of the Allis shad, Alosa alosa.</title>
        <authorList>
            <person name="Margot Z."/>
            <person name="Christophe K."/>
            <person name="Cabau C."/>
            <person name="Louis A."/>
            <person name="Berthelot C."/>
            <person name="Parey E."/>
            <person name="Roest Crollius H."/>
            <person name="Montfort J."/>
            <person name="Robinson-Rechavi M."/>
            <person name="Bucao C."/>
            <person name="Bouchez O."/>
            <person name="Gislard M."/>
            <person name="Lluch J."/>
            <person name="Milhes M."/>
            <person name="Lampietro C."/>
            <person name="Lopez Roques C."/>
            <person name="Donnadieu C."/>
            <person name="Braasch I."/>
            <person name="Desvignes T."/>
            <person name="Postlethwait J."/>
            <person name="Bobe J."/>
            <person name="Guiguen Y."/>
        </authorList>
    </citation>
    <scope>NUCLEOTIDE SEQUENCE</scope>
    <source>
        <strain evidence="3">M-15738</strain>
        <tissue evidence="3">Blood</tissue>
    </source>
</reference>
<dbReference type="EMBL" id="JADWDJ010000022">
    <property type="protein sequence ID" value="KAG5262437.1"/>
    <property type="molecule type" value="Genomic_DNA"/>
</dbReference>
<keyword evidence="1" id="KW-0812">Transmembrane</keyword>
<evidence type="ECO:0000256" key="2">
    <source>
        <dbReference type="SAM" id="SignalP"/>
    </source>
</evidence>
<proteinExistence type="predicted"/>
<dbReference type="CDD" id="cd12087">
    <property type="entry name" value="TM_EGFR-like"/>
    <property type="match status" value="1"/>
</dbReference>
<name>A0AAV6FMK1_9TELE</name>
<feature type="chain" id="PRO_5043955523" description="LTD domain-containing protein" evidence="2">
    <location>
        <begin position="28"/>
        <end position="885"/>
    </location>
</feature>
<keyword evidence="1" id="KW-1133">Transmembrane helix</keyword>
<dbReference type="PANTHER" id="PTHR37397">
    <property type="entry name" value="SI:CH211-183D21.1"/>
    <property type="match status" value="1"/>
</dbReference>
<feature type="signal peptide" evidence="2">
    <location>
        <begin position="1"/>
        <end position="27"/>
    </location>
</feature>
<keyword evidence="1" id="KW-0472">Membrane</keyword>
<dbReference type="AlphaFoldDB" id="A0AAV6FMK1"/>
<feature type="transmembrane region" description="Helical" evidence="1">
    <location>
        <begin position="841"/>
        <end position="866"/>
    </location>
</feature>
<accession>A0AAV6FMK1</accession>
<evidence type="ECO:0008006" key="5">
    <source>
        <dbReference type="Google" id="ProtNLM"/>
    </source>
</evidence>
<dbReference type="Proteomes" id="UP000823561">
    <property type="component" value="Chromosome 22"/>
</dbReference>
<comment type="caution">
    <text evidence="3">The sequence shown here is derived from an EMBL/GenBank/DDBJ whole genome shotgun (WGS) entry which is preliminary data.</text>
</comment>